<reference evidence="1" key="1">
    <citation type="journal article" date="2018" name="Genome Biol.">
        <title>SKESA: strategic k-mer extension for scrupulous assemblies.</title>
        <authorList>
            <person name="Souvorov A."/>
            <person name="Agarwala R."/>
            <person name="Lipman D.J."/>
        </authorList>
    </citation>
    <scope>NUCLEOTIDE SEQUENCE</scope>
    <source>
        <strain evidence="1">CL18-200174</strain>
    </source>
</reference>
<evidence type="ECO:0000313" key="3">
    <source>
        <dbReference type="Proteomes" id="UP000254631"/>
    </source>
</evidence>
<dbReference type="EMBL" id="DACWOD010000007">
    <property type="protein sequence ID" value="HAU2396671.1"/>
    <property type="molecule type" value="Genomic_DNA"/>
</dbReference>
<dbReference type="EMBL" id="UGOL01000001">
    <property type="protein sequence ID" value="STX79072.1"/>
    <property type="molecule type" value="Genomic_DNA"/>
</dbReference>
<evidence type="ECO:0000313" key="4">
    <source>
        <dbReference type="Proteomes" id="UP000863577"/>
    </source>
</evidence>
<evidence type="ECO:0000313" key="2">
    <source>
        <dbReference type="EMBL" id="STX79072.1"/>
    </source>
</evidence>
<dbReference type="Proteomes" id="UP000254631">
    <property type="component" value="Unassembled WGS sequence"/>
</dbReference>
<gene>
    <name evidence="1" type="ORF">JBK99_10075</name>
    <name evidence="2" type="ORF">NCTC12000_01060</name>
</gene>
<name>A0A129CJ16_LEGPN</name>
<protein>
    <submittedName>
        <fullName evidence="1">Uncharacterized protein</fullName>
    </submittedName>
</protein>
<dbReference type="Proteomes" id="UP000863577">
    <property type="component" value="Unassembled WGS sequence"/>
</dbReference>
<sequence length="60" mass="6617">MLVLNDIPGIIHESLLSGFGLTINMEGLSLETADIRFMCLFFLNIVLAKKGLNSGLHKTR</sequence>
<proteinExistence type="predicted"/>
<evidence type="ECO:0000313" key="1">
    <source>
        <dbReference type="EMBL" id="HAU2396671.1"/>
    </source>
</evidence>
<reference evidence="2 3" key="2">
    <citation type="submission" date="2018-06" db="EMBL/GenBank/DDBJ databases">
        <authorList>
            <consortium name="Pathogen Informatics"/>
            <person name="Doyle S."/>
        </authorList>
    </citation>
    <scope>NUCLEOTIDE SEQUENCE [LARGE SCALE GENOMIC DNA]</scope>
    <source>
        <strain evidence="2 3">NCTC12000</strain>
    </source>
</reference>
<accession>A0A129CJ16</accession>
<reference evidence="1" key="3">
    <citation type="submission" date="2019-09" db="EMBL/GenBank/DDBJ databases">
        <authorList>
            <consortium name="NCBI Pathogen Detection Project"/>
        </authorList>
    </citation>
    <scope>NUCLEOTIDE SEQUENCE</scope>
    <source>
        <strain evidence="1">CL18-200174</strain>
    </source>
</reference>
<organism evidence="1 4">
    <name type="scientific">Legionella pneumophila</name>
    <dbReference type="NCBI Taxonomy" id="446"/>
    <lineage>
        <taxon>Bacteria</taxon>
        <taxon>Pseudomonadati</taxon>
        <taxon>Pseudomonadota</taxon>
        <taxon>Gammaproteobacteria</taxon>
        <taxon>Legionellales</taxon>
        <taxon>Legionellaceae</taxon>
        <taxon>Legionella</taxon>
    </lineage>
</organism>
<dbReference type="AlphaFoldDB" id="A0A129CJ16"/>